<dbReference type="PANTHER" id="PTHR43104:SF2">
    <property type="entry name" value="L-2-HYDROXYGLUTARATE DEHYDROGENASE, MITOCHONDRIAL"/>
    <property type="match status" value="1"/>
</dbReference>
<dbReference type="Proteomes" id="UP001501207">
    <property type="component" value="Unassembled WGS sequence"/>
</dbReference>
<evidence type="ECO:0000256" key="1">
    <source>
        <dbReference type="ARBA" id="ARBA00001974"/>
    </source>
</evidence>
<dbReference type="SUPFAM" id="SSF51905">
    <property type="entry name" value="FAD/NAD(P)-binding domain"/>
    <property type="match status" value="1"/>
</dbReference>
<evidence type="ECO:0000256" key="2">
    <source>
        <dbReference type="ARBA" id="ARBA00022630"/>
    </source>
</evidence>
<dbReference type="InterPro" id="IPR036188">
    <property type="entry name" value="FAD/NAD-bd_sf"/>
</dbReference>
<keyword evidence="2" id="KW-0285">Flavoprotein</keyword>
<proteinExistence type="inferred from homology"/>
<evidence type="ECO:0000256" key="4">
    <source>
        <dbReference type="ARBA" id="ARBA00023002"/>
    </source>
</evidence>
<comment type="cofactor">
    <cofactor evidence="1">
        <name>FAD</name>
        <dbReference type="ChEBI" id="CHEBI:57692"/>
    </cofactor>
</comment>
<protein>
    <submittedName>
        <fullName evidence="7">L-2-hydroxyglutarate oxidase</fullName>
    </submittedName>
</protein>
<evidence type="ECO:0000256" key="5">
    <source>
        <dbReference type="ARBA" id="ARBA00037941"/>
    </source>
</evidence>
<evidence type="ECO:0000313" key="7">
    <source>
        <dbReference type="EMBL" id="GAA4320961.1"/>
    </source>
</evidence>
<dbReference type="NCBIfam" id="NF008726">
    <property type="entry name" value="PRK11728.1"/>
    <property type="match status" value="1"/>
</dbReference>
<dbReference type="RefSeq" id="WP_344981929.1">
    <property type="nucleotide sequence ID" value="NZ_BAABFN010000022.1"/>
</dbReference>
<dbReference type="EMBL" id="BAABFN010000022">
    <property type="protein sequence ID" value="GAA4320961.1"/>
    <property type="molecule type" value="Genomic_DNA"/>
</dbReference>
<dbReference type="Gene3D" id="3.30.9.10">
    <property type="entry name" value="D-Amino Acid Oxidase, subunit A, domain 2"/>
    <property type="match status" value="1"/>
</dbReference>
<comment type="caution">
    <text evidence="7">The sequence shown here is derived from an EMBL/GenBank/DDBJ whole genome shotgun (WGS) entry which is preliminary data.</text>
</comment>
<evidence type="ECO:0000259" key="6">
    <source>
        <dbReference type="Pfam" id="PF01266"/>
    </source>
</evidence>
<comment type="similarity">
    <text evidence="5">Belongs to the L2HGDH family.</text>
</comment>
<evidence type="ECO:0000256" key="3">
    <source>
        <dbReference type="ARBA" id="ARBA00022827"/>
    </source>
</evidence>
<feature type="domain" description="FAD dependent oxidoreductase" evidence="6">
    <location>
        <begin position="7"/>
        <end position="394"/>
    </location>
</feature>
<gene>
    <name evidence="7" type="primary">lhgO</name>
    <name evidence="7" type="ORF">GCM10023143_35500</name>
</gene>
<dbReference type="Gene3D" id="3.50.50.60">
    <property type="entry name" value="FAD/NAD(P)-binding domain"/>
    <property type="match status" value="1"/>
</dbReference>
<name>A0ABP8GB00_9BACT</name>
<dbReference type="InterPro" id="IPR006076">
    <property type="entry name" value="FAD-dep_OxRdtase"/>
</dbReference>
<keyword evidence="8" id="KW-1185">Reference proteome</keyword>
<keyword evidence="3" id="KW-0274">FAD</keyword>
<evidence type="ECO:0000313" key="8">
    <source>
        <dbReference type="Proteomes" id="UP001501207"/>
    </source>
</evidence>
<dbReference type="PANTHER" id="PTHR43104">
    <property type="entry name" value="L-2-HYDROXYGLUTARATE DEHYDROGENASE, MITOCHONDRIAL"/>
    <property type="match status" value="1"/>
</dbReference>
<dbReference type="Pfam" id="PF01266">
    <property type="entry name" value="DAO"/>
    <property type="match status" value="1"/>
</dbReference>
<sequence>MTSSTYDAVIIGAGLVGLSVGYHLKLKSSRKRVLLIEKEDRVAAHQSGHNSGVLHSGIYYKPGSLKAKNCISGYTALLEFAKQYNIPHQICGKLIIATSEDETHALNKIFERGQMNGLKGLKKIAKEEIHNYEPHASGIAAIYVPQTGIIDYPKVAEKLLYLFTQELGGEAVFGERVINILSQGEQHIIETSSGSYTAKNIISCAGLHSDRIASLTKRASDLRIIPFRGEYYKLKPEREDLVNNLIYPVPDSKFPFLGVHFTRMIRGGIEAGPNAVLAFKREGYKFQDIGLSDIAGTLFWPGFWKIVTKYGKTGAGEIYRSLSKKAFTKALQKLIPEIQEDDLINGGSGVRAQACDREGNLIDDFNILEDGNIIHVRNAPSPAATACLSIGNFISDKIKN</sequence>
<reference evidence="8" key="1">
    <citation type="journal article" date="2019" name="Int. J. Syst. Evol. Microbiol.">
        <title>The Global Catalogue of Microorganisms (GCM) 10K type strain sequencing project: providing services to taxonomists for standard genome sequencing and annotation.</title>
        <authorList>
            <consortium name="The Broad Institute Genomics Platform"/>
            <consortium name="The Broad Institute Genome Sequencing Center for Infectious Disease"/>
            <person name="Wu L."/>
            <person name="Ma J."/>
        </authorList>
    </citation>
    <scope>NUCLEOTIDE SEQUENCE [LARGE SCALE GENOMIC DNA]</scope>
    <source>
        <strain evidence="8">JCM 17664</strain>
    </source>
</reference>
<accession>A0ABP8GB00</accession>
<organism evidence="7 8">
    <name type="scientific">Compostibacter hankyongensis</name>
    <dbReference type="NCBI Taxonomy" id="1007089"/>
    <lineage>
        <taxon>Bacteria</taxon>
        <taxon>Pseudomonadati</taxon>
        <taxon>Bacteroidota</taxon>
        <taxon>Chitinophagia</taxon>
        <taxon>Chitinophagales</taxon>
        <taxon>Chitinophagaceae</taxon>
        <taxon>Compostibacter</taxon>
    </lineage>
</organism>
<keyword evidence="4" id="KW-0560">Oxidoreductase</keyword>